<proteinExistence type="predicted"/>
<organism evidence="1 2">
    <name type="scientific">Dechloromonas denitrificans</name>
    <dbReference type="NCBI Taxonomy" id="281362"/>
    <lineage>
        <taxon>Bacteria</taxon>
        <taxon>Pseudomonadati</taxon>
        <taxon>Pseudomonadota</taxon>
        <taxon>Betaproteobacteria</taxon>
        <taxon>Rhodocyclales</taxon>
        <taxon>Azonexaceae</taxon>
        <taxon>Dechloromonas</taxon>
    </lineage>
</organism>
<dbReference type="Proteomes" id="UP000070186">
    <property type="component" value="Unassembled WGS sequence"/>
</dbReference>
<reference evidence="1 2" key="1">
    <citation type="submission" date="2015-12" db="EMBL/GenBank/DDBJ databases">
        <title>Nitrous oxide reduction kinetics distinguish bacteria harboring typical versus atypical NosZ.</title>
        <authorList>
            <person name="Yoon S."/>
            <person name="Nissen S."/>
            <person name="Park D."/>
            <person name="Sanford R.A."/>
            <person name="Loeffler F.E."/>
        </authorList>
    </citation>
    <scope>NUCLEOTIDE SEQUENCE [LARGE SCALE GENOMIC DNA]</scope>
    <source>
        <strain evidence="1 2">ATCC BAA-841</strain>
    </source>
</reference>
<evidence type="ECO:0000313" key="2">
    <source>
        <dbReference type="Proteomes" id="UP000070186"/>
    </source>
</evidence>
<protein>
    <submittedName>
        <fullName evidence="1">Uncharacterized protein</fullName>
    </submittedName>
</protein>
<dbReference type="AlphaFoldDB" id="A0A133XFR4"/>
<comment type="caution">
    <text evidence="1">The sequence shown here is derived from an EMBL/GenBank/DDBJ whole genome shotgun (WGS) entry which is preliminary data.</text>
</comment>
<keyword evidence="2" id="KW-1185">Reference proteome</keyword>
<accession>A0A133XFR4</accession>
<name>A0A133XFR4_9RHOO</name>
<gene>
    <name evidence="1" type="ORF">AT959_17820</name>
</gene>
<dbReference type="EMBL" id="LODL01000035">
    <property type="protein sequence ID" value="KXB29781.1"/>
    <property type="molecule type" value="Genomic_DNA"/>
</dbReference>
<evidence type="ECO:0000313" key="1">
    <source>
        <dbReference type="EMBL" id="KXB29781.1"/>
    </source>
</evidence>
<dbReference type="RefSeq" id="WP_066886067.1">
    <property type="nucleotide sequence ID" value="NZ_LODL01000035.1"/>
</dbReference>
<sequence length="510" mass="55212">MHRLQLPAAHSKLAPAFQDIVAAERWLAAQAANQPWPLLSALTGQIEAIDAAALPPPLSLQLLNRLRSAALPVQASQEARYNRKALPLTADEQQVFAMAQRLWRQLGIAYLRLAPHFAGTDKCLSLHRAANAIRLAQFTCYQASQACPPELDHLLLAILAQAESAGVLRQALGDPDYPHLGEANIAGLLSWAILLRLADPYHFSSAQLAVANRALSRWRELCAFQSAPDSDRKTLTIPLAPLFGGPLPAGLPGWLNVRSVDRKIRLRIESLRAGEAPEALKLGRELSAAACIRLLSDIDHHLRTPPSVPSQASGEIELAFGAEDAYAIFKGEELNPGSGMNARSTSIAHQRMALFGFDSLSQMPTAVQRIDVPSETWSRTDGQVTRLEANGPRLQAPCLIATLQGDQPCLGVLSRLLAAEDGQLHARLDWYSEQIEACTLQRVAASPPGQPRHAAFVLRSGSDISLLVPVTAGIRLDIGVALECASVVHLVPREVIERGADFVRYACRPA</sequence>